<comment type="cofactor">
    <cofactor evidence="1">
        <name>Mg(2+)</name>
        <dbReference type="ChEBI" id="CHEBI:18420"/>
    </cofactor>
</comment>
<dbReference type="InterPro" id="IPR016064">
    <property type="entry name" value="NAD/diacylglycerol_kinase_sf"/>
</dbReference>
<evidence type="ECO:0000259" key="12">
    <source>
        <dbReference type="PROSITE" id="PS50146"/>
    </source>
</evidence>
<dbReference type="InterPro" id="IPR045540">
    <property type="entry name" value="YegS/DAGK_C"/>
</dbReference>
<feature type="domain" description="DAGKc" evidence="12">
    <location>
        <begin position="1"/>
        <end position="130"/>
    </location>
</feature>
<dbReference type="GO" id="GO:0005524">
    <property type="term" value="F:ATP binding"/>
    <property type="evidence" value="ECO:0007669"/>
    <property type="project" value="UniProtKB-KW"/>
</dbReference>
<keyword evidence="5" id="KW-0547">Nucleotide-binding</keyword>
<evidence type="ECO:0000256" key="3">
    <source>
        <dbReference type="ARBA" id="ARBA00022679"/>
    </source>
</evidence>
<dbReference type="GO" id="GO:0046872">
    <property type="term" value="F:metal ion binding"/>
    <property type="evidence" value="ECO:0007669"/>
    <property type="project" value="UniProtKB-KW"/>
</dbReference>
<keyword evidence="11" id="KW-1208">Phospholipid metabolism</keyword>
<accession>A0A4U1B3L2</accession>
<dbReference type="EC" id="2.7.1.-" evidence="13"/>
<keyword evidence="3 13" id="KW-0808">Transferase</keyword>
<dbReference type="SMART" id="SM00046">
    <property type="entry name" value="DAGKc"/>
    <property type="match status" value="1"/>
</dbReference>
<dbReference type="NCBIfam" id="TIGR00147">
    <property type="entry name" value="YegS/Rv2252/BmrU family lipid kinase"/>
    <property type="match status" value="1"/>
</dbReference>
<reference evidence="13 14" key="1">
    <citation type="submission" date="2019-04" db="EMBL/GenBank/DDBJ databases">
        <title>Thalassotalea guangxiensis sp. nov., isolated from sediment of the coastal wetland.</title>
        <authorList>
            <person name="Zheng S."/>
            <person name="Zhang D."/>
        </authorList>
    </citation>
    <scope>NUCLEOTIDE SEQUENCE [LARGE SCALE GENOMIC DNA]</scope>
    <source>
        <strain evidence="13 14">ZS-4</strain>
    </source>
</reference>
<dbReference type="RefSeq" id="WP_136736357.1">
    <property type="nucleotide sequence ID" value="NZ_SWDB01000029.1"/>
</dbReference>
<gene>
    <name evidence="13" type="primary">yegS</name>
    <name evidence="13" type="ORF">E8M12_11860</name>
</gene>
<keyword evidence="8" id="KW-0460">Magnesium</keyword>
<keyword evidence="14" id="KW-1185">Reference proteome</keyword>
<dbReference type="PANTHER" id="PTHR12358">
    <property type="entry name" value="SPHINGOSINE KINASE"/>
    <property type="match status" value="1"/>
</dbReference>
<dbReference type="GO" id="GO:0005886">
    <property type="term" value="C:plasma membrane"/>
    <property type="evidence" value="ECO:0007669"/>
    <property type="project" value="TreeGrafter"/>
</dbReference>
<comment type="caution">
    <text evidence="13">The sequence shown here is derived from an EMBL/GenBank/DDBJ whole genome shotgun (WGS) entry which is preliminary data.</text>
</comment>
<dbReference type="NCBIfam" id="NF009602">
    <property type="entry name" value="PRK13054.1"/>
    <property type="match status" value="1"/>
</dbReference>
<dbReference type="PROSITE" id="PS50146">
    <property type="entry name" value="DAGK"/>
    <property type="match status" value="1"/>
</dbReference>
<evidence type="ECO:0000256" key="9">
    <source>
        <dbReference type="ARBA" id="ARBA00023098"/>
    </source>
</evidence>
<proteinExistence type="predicted"/>
<evidence type="ECO:0000256" key="11">
    <source>
        <dbReference type="ARBA" id="ARBA00023264"/>
    </source>
</evidence>
<keyword evidence="9" id="KW-0443">Lipid metabolism</keyword>
<dbReference type="GO" id="GO:0008654">
    <property type="term" value="P:phospholipid biosynthetic process"/>
    <property type="evidence" value="ECO:0007669"/>
    <property type="project" value="UniProtKB-KW"/>
</dbReference>
<dbReference type="AlphaFoldDB" id="A0A4U1B3L2"/>
<evidence type="ECO:0000256" key="10">
    <source>
        <dbReference type="ARBA" id="ARBA00023209"/>
    </source>
</evidence>
<evidence type="ECO:0000256" key="4">
    <source>
        <dbReference type="ARBA" id="ARBA00022723"/>
    </source>
</evidence>
<dbReference type="Gene3D" id="2.60.200.40">
    <property type="match status" value="1"/>
</dbReference>
<dbReference type="EMBL" id="SWDB01000029">
    <property type="protein sequence ID" value="TKB44340.1"/>
    <property type="molecule type" value="Genomic_DNA"/>
</dbReference>
<evidence type="ECO:0000256" key="1">
    <source>
        <dbReference type="ARBA" id="ARBA00001946"/>
    </source>
</evidence>
<dbReference type="InterPro" id="IPR005218">
    <property type="entry name" value="Diacylglycerol/lipid_kinase"/>
</dbReference>
<evidence type="ECO:0000256" key="8">
    <source>
        <dbReference type="ARBA" id="ARBA00022842"/>
    </source>
</evidence>
<evidence type="ECO:0000313" key="13">
    <source>
        <dbReference type="EMBL" id="TKB44340.1"/>
    </source>
</evidence>
<keyword evidence="4" id="KW-0479">Metal-binding</keyword>
<dbReference type="Pfam" id="PF19279">
    <property type="entry name" value="YegS_C"/>
    <property type="match status" value="1"/>
</dbReference>
<dbReference type="GO" id="GO:0016301">
    <property type="term" value="F:kinase activity"/>
    <property type="evidence" value="ECO:0007669"/>
    <property type="project" value="UniProtKB-KW"/>
</dbReference>
<dbReference type="Pfam" id="PF00781">
    <property type="entry name" value="DAGK_cat"/>
    <property type="match status" value="1"/>
</dbReference>
<evidence type="ECO:0000256" key="7">
    <source>
        <dbReference type="ARBA" id="ARBA00022840"/>
    </source>
</evidence>
<keyword evidence="6 13" id="KW-0418">Kinase</keyword>
<dbReference type="SUPFAM" id="SSF111331">
    <property type="entry name" value="NAD kinase/diacylglycerol kinase-like"/>
    <property type="match status" value="1"/>
</dbReference>
<dbReference type="InterPro" id="IPR001206">
    <property type="entry name" value="Diacylglycerol_kinase_cat_dom"/>
</dbReference>
<evidence type="ECO:0000256" key="6">
    <source>
        <dbReference type="ARBA" id="ARBA00022777"/>
    </source>
</evidence>
<dbReference type="Proteomes" id="UP000307999">
    <property type="component" value="Unassembled WGS sequence"/>
</dbReference>
<dbReference type="PANTHER" id="PTHR12358:SF106">
    <property type="entry name" value="LIPID KINASE YEGS"/>
    <property type="match status" value="1"/>
</dbReference>
<organism evidence="13 14">
    <name type="scientific">Thalassotalea mangrovi</name>
    <dbReference type="NCBI Taxonomy" id="2572245"/>
    <lineage>
        <taxon>Bacteria</taxon>
        <taxon>Pseudomonadati</taxon>
        <taxon>Pseudomonadota</taxon>
        <taxon>Gammaproteobacteria</taxon>
        <taxon>Alteromonadales</taxon>
        <taxon>Colwelliaceae</taxon>
        <taxon>Thalassotalea</taxon>
    </lineage>
</organism>
<sequence length="303" mass="32007">MAGAVRVLLNGKKAGLEEVRAAIDTGREQWPVEVRVTYESGDIERFVKEASEQGVRRIVAAGGDGTLNEAVSAMMLLDKDKRPELGIMPLGTANDFAVSAGIPENLTQALNLAITGESHWVDVAKANQHFYINVASGGFGAQVTSSTPTALKNFLGGGAYTLTGLLQAINFTPFPGVVEIDGAKEDINVIVAAVCNGRQAGGGQQLAPGAVIDDGLLDLVAISEFTPQAISEVLSELLEIQDSTQATGNFVKRIQAKSIRWRVDDPMPINLDGEPISAKDIEFSVVGKQIALVLPNQCPLLSS</sequence>
<keyword evidence="7" id="KW-0067">ATP-binding</keyword>
<evidence type="ECO:0000313" key="14">
    <source>
        <dbReference type="Proteomes" id="UP000307999"/>
    </source>
</evidence>
<keyword evidence="2" id="KW-0444">Lipid biosynthesis</keyword>
<keyword evidence="10" id="KW-0594">Phospholipid biosynthesis</keyword>
<evidence type="ECO:0000256" key="2">
    <source>
        <dbReference type="ARBA" id="ARBA00022516"/>
    </source>
</evidence>
<dbReference type="OrthoDB" id="142078at2"/>
<evidence type="ECO:0000256" key="5">
    <source>
        <dbReference type="ARBA" id="ARBA00022741"/>
    </source>
</evidence>
<protein>
    <submittedName>
        <fullName evidence="13">Lipid kinase YegS</fullName>
        <ecNumber evidence="13">2.7.1.-</ecNumber>
    </submittedName>
</protein>
<name>A0A4U1B3L2_9GAMM</name>
<dbReference type="InterPro" id="IPR050187">
    <property type="entry name" value="Lipid_Phosphate_FormReg"/>
</dbReference>
<dbReference type="InterPro" id="IPR017438">
    <property type="entry name" value="ATP-NAD_kinase_N"/>
</dbReference>
<dbReference type="Gene3D" id="3.40.50.10330">
    <property type="entry name" value="Probable inorganic polyphosphate/atp-NAD kinase, domain 1"/>
    <property type="match status" value="1"/>
</dbReference>